<dbReference type="AlphaFoldDB" id="A0A9I9ELW4"/>
<organism evidence="1">
    <name type="scientific">Cucumis melo</name>
    <name type="common">Muskmelon</name>
    <dbReference type="NCBI Taxonomy" id="3656"/>
    <lineage>
        <taxon>Eukaryota</taxon>
        <taxon>Viridiplantae</taxon>
        <taxon>Streptophyta</taxon>
        <taxon>Embryophyta</taxon>
        <taxon>Tracheophyta</taxon>
        <taxon>Spermatophyta</taxon>
        <taxon>Magnoliopsida</taxon>
        <taxon>eudicotyledons</taxon>
        <taxon>Gunneridae</taxon>
        <taxon>Pentapetalae</taxon>
        <taxon>rosids</taxon>
        <taxon>fabids</taxon>
        <taxon>Cucurbitales</taxon>
        <taxon>Cucurbitaceae</taxon>
        <taxon>Benincaseae</taxon>
        <taxon>Cucumis</taxon>
    </lineage>
</organism>
<name>A0A9I9ELW4_CUCME</name>
<sequence>MFSSLQATQEKSEGETYQEEDEGFLKSQFFSGFCFWANLIGIWSSLLQIEIELPVLDTLPKSARSSHDQGGHDRGGHNEVDHDYGGLQSNGDHEDWEEFLMQSLEIDMGCKAEATNHYDHVVDDVSNFYINGDNDVQHVIKIVNIP</sequence>
<accession>A0A9I9ELW4</accession>
<evidence type="ECO:0000313" key="1">
    <source>
        <dbReference type="EnsemblPlants" id="MELO3C035568.2.1"/>
    </source>
</evidence>
<dbReference type="Gramene" id="MELO3C035568.2.1">
    <property type="protein sequence ID" value="MELO3C035568.2.1"/>
    <property type="gene ID" value="MELO3C035568.2"/>
</dbReference>
<dbReference type="EnsemblPlants" id="MELO3C035568.2.1">
    <property type="protein sequence ID" value="MELO3C035568.2.1"/>
    <property type="gene ID" value="MELO3C035568.2"/>
</dbReference>
<proteinExistence type="predicted"/>
<reference evidence="1" key="1">
    <citation type="submission" date="2023-03" db="UniProtKB">
        <authorList>
            <consortium name="EnsemblPlants"/>
        </authorList>
    </citation>
    <scope>IDENTIFICATION</scope>
</reference>
<protein>
    <submittedName>
        <fullName evidence="1">Uncharacterized protein</fullName>
    </submittedName>
</protein>